<dbReference type="EMBL" id="MT144742">
    <property type="protein sequence ID" value="QJH98585.1"/>
    <property type="molecule type" value="Genomic_DNA"/>
</dbReference>
<accession>A0A6H1ZYL7</accession>
<dbReference type="EMBL" id="MT144349">
    <property type="protein sequence ID" value="QJA52552.1"/>
    <property type="molecule type" value="Genomic_DNA"/>
</dbReference>
<evidence type="ECO:0000313" key="2">
    <source>
        <dbReference type="EMBL" id="QJH98585.1"/>
    </source>
</evidence>
<sequence length="137" mass="14859">MRNPTLHKVSIPASGRAYSKNVSLRYARTISVTARVKFHAAATGKATIEVYYSPDGTNFDTSIYGSFDIAVSAGNEKQASAVVTLPEHGVIKFAIYNTDAAQVLTWGKLWYTISNYPESIGLSHGDIAKDMGEEPLT</sequence>
<organism evidence="1">
    <name type="scientific">viral metagenome</name>
    <dbReference type="NCBI Taxonomy" id="1070528"/>
    <lineage>
        <taxon>unclassified sequences</taxon>
        <taxon>metagenomes</taxon>
        <taxon>organismal metagenomes</taxon>
    </lineage>
</organism>
<evidence type="ECO:0000313" key="1">
    <source>
        <dbReference type="EMBL" id="QJA52552.1"/>
    </source>
</evidence>
<dbReference type="AlphaFoldDB" id="A0A6H1ZYL7"/>
<name>A0A6H1ZYL7_9ZZZZ</name>
<proteinExistence type="predicted"/>
<reference evidence="1" key="1">
    <citation type="submission" date="2020-03" db="EMBL/GenBank/DDBJ databases">
        <title>The deep terrestrial virosphere.</title>
        <authorList>
            <person name="Holmfeldt K."/>
            <person name="Nilsson E."/>
            <person name="Simone D."/>
            <person name="Lopez-Fernandez M."/>
            <person name="Wu X."/>
            <person name="de Brujin I."/>
            <person name="Lundin D."/>
            <person name="Andersson A."/>
            <person name="Bertilsson S."/>
            <person name="Dopson M."/>
        </authorList>
    </citation>
    <scope>NUCLEOTIDE SEQUENCE</scope>
    <source>
        <strain evidence="1">TM448A02807</strain>
        <strain evidence="2">TM448B01345</strain>
    </source>
</reference>
<protein>
    <submittedName>
        <fullName evidence="1">Uncharacterized protein</fullName>
    </submittedName>
</protein>
<gene>
    <name evidence="1" type="ORF">TM448A02807_0003</name>
    <name evidence="2" type="ORF">TM448B01345_0003</name>
</gene>